<dbReference type="Proteomes" id="UP000054270">
    <property type="component" value="Unassembled WGS sequence"/>
</dbReference>
<evidence type="ECO:0000313" key="3">
    <source>
        <dbReference type="Proteomes" id="UP000054270"/>
    </source>
</evidence>
<sequence>MSTQQVAIITGAADGIGKAVAIRLASDGYDVVVADLPHQRASMDSVVELIKTTTGRKAIAFDVDVGKEDQVKALVQVAVDELGGLDVMVANAGVSVMTALLDTTLQEWERVFDVNSTGAFLCYREAAKSMIARGIKGRIVGACSISGKKSVALLGTYGASKFAQRALTQVAAAEWAEHGIRVNGYAPGPTDTPMMESTDKRAQEILGMKPGEFREVIKSTTQFKRFGRPEEIADTVSFLVSEKASFITGQTINVDGGMWYD</sequence>
<dbReference type="GO" id="GO:0048038">
    <property type="term" value="F:quinone binding"/>
    <property type="evidence" value="ECO:0007669"/>
    <property type="project" value="TreeGrafter"/>
</dbReference>
<dbReference type="InterPro" id="IPR002347">
    <property type="entry name" value="SDR_fam"/>
</dbReference>
<dbReference type="PANTHER" id="PTHR42760:SF121">
    <property type="entry name" value="3-OXOACYL-(ACYL-CARRIER-PROTEIN) REDUCTASE"/>
    <property type="match status" value="1"/>
</dbReference>
<dbReference type="GO" id="GO:0016616">
    <property type="term" value="F:oxidoreductase activity, acting on the CH-OH group of donors, NAD or NADP as acceptor"/>
    <property type="evidence" value="ECO:0007669"/>
    <property type="project" value="TreeGrafter"/>
</dbReference>
<dbReference type="Pfam" id="PF13561">
    <property type="entry name" value="adh_short_C2"/>
    <property type="match status" value="1"/>
</dbReference>
<dbReference type="FunFam" id="3.40.50.720:FF:000084">
    <property type="entry name" value="Short-chain dehydrogenase reductase"/>
    <property type="match status" value="1"/>
</dbReference>
<protein>
    <submittedName>
        <fullName evidence="2">Uncharacterized protein</fullName>
    </submittedName>
</protein>
<keyword evidence="3" id="KW-1185">Reference proteome</keyword>
<dbReference type="GO" id="GO:0006633">
    <property type="term" value="P:fatty acid biosynthetic process"/>
    <property type="evidence" value="ECO:0007669"/>
    <property type="project" value="TreeGrafter"/>
</dbReference>
<accession>A0A0D2PMX4</accession>
<dbReference type="InterPro" id="IPR036291">
    <property type="entry name" value="NAD(P)-bd_dom_sf"/>
</dbReference>
<dbReference type="EMBL" id="KN817518">
    <property type="protein sequence ID" value="KJA29611.1"/>
    <property type="molecule type" value="Genomic_DNA"/>
</dbReference>
<reference evidence="3" key="1">
    <citation type="submission" date="2014-04" db="EMBL/GenBank/DDBJ databases">
        <title>Evolutionary Origins and Diversification of the Mycorrhizal Mutualists.</title>
        <authorList>
            <consortium name="DOE Joint Genome Institute"/>
            <consortium name="Mycorrhizal Genomics Consortium"/>
            <person name="Kohler A."/>
            <person name="Kuo A."/>
            <person name="Nagy L.G."/>
            <person name="Floudas D."/>
            <person name="Copeland A."/>
            <person name="Barry K.W."/>
            <person name="Cichocki N."/>
            <person name="Veneault-Fourrey C."/>
            <person name="LaButti K."/>
            <person name="Lindquist E.A."/>
            <person name="Lipzen A."/>
            <person name="Lundell T."/>
            <person name="Morin E."/>
            <person name="Murat C."/>
            <person name="Riley R."/>
            <person name="Ohm R."/>
            <person name="Sun H."/>
            <person name="Tunlid A."/>
            <person name="Henrissat B."/>
            <person name="Grigoriev I.V."/>
            <person name="Hibbett D.S."/>
            <person name="Martin F."/>
        </authorList>
    </citation>
    <scope>NUCLEOTIDE SEQUENCE [LARGE SCALE GENOMIC DNA]</scope>
    <source>
        <strain evidence="3">FD-334 SS-4</strain>
    </source>
</reference>
<dbReference type="Gene3D" id="3.40.50.720">
    <property type="entry name" value="NAD(P)-binding Rossmann-like Domain"/>
    <property type="match status" value="1"/>
</dbReference>
<dbReference type="OMA" id="MVSANRH"/>
<gene>
    <name evidence="2" type="ORF">HYPSUDRAFT_60468</name>
</gene>
<dbReference type="PRINTS" id="PR00081">
    <property type="entry name" value="GDHRDH"/>
</dbReference>
<comment type="similarity">
    <text evidence="1">Belongs to the short-chain dehydrogenases/reductases (SDR) family.</text>
</comment>
<name>A0A0D2PMX4_HYPSF</name>
<evidence type="ECO:0000313" key="2">
    <source>
        <dbReference type="EMBL" id="KJA29611.1"/>
    </source>
</evidence>
<dbReference type="PRINTS" id="PR00080">
    <property type="entry name" value="SDRFAMILY"/>
</dbReference>
<proteinExistence type="inferred from homology"/>
<dbReference type="STRING" id="945553.A0A0D2PMX4"/>
<dbReference type="PANTHER" id="PTHR42760">
    <property type="entry name" value="SHORT-CHAIN DEHYDROGENASES/REDUCTASES FAMILY MEMBER"/>
    <property type="match status" value="1"/>
</dbReference>
<dbReference type="AlphaFoldDB" id="A0A0D2PMX4"/>
<organism evidence="2 3">
    <name type="scientific">Hypholoma sublateritium (strain FD-334 SS-4)</name>
    <dbReference type="NCBI Taxonomy" id="945553"/>
    <lineage>
        <taxon>Eukaryota</taxon>
        <taxon>Fungi</taxon>
        <taxon>Dikarya</taxon>
        <taxon>Basidiomycota</taxon>
        <taxon>Agaricomycotina</taxon>
        <taxon>Agaricomycetes</taxon>
        <taxon>Agaricomycetidae</taxon>
        <taxon>Agaricales</taxon>
        <taxon>Agaricineae</taxon>
        <taxon>Strophariaceae</taxon>
        <taxon>Hypholoma</taxon>
    </lineage>
</organism>
<dbReference type="SUPFAM" id="SSF51735">
    <property type="entry name" value="NAD(P)-binding Rossmann-fold domains"/>
    <property type="match status" value="1"/>
</dbReference>
<evidence type="ECO:0000256" key="1">
    <source>
        <dbReference type="ARBA" id="ARBA00006484"/>
    </source>
</evidence>
<dbReference type="OrthoDB" id="498125at2759"/>